<dbReference type="GO" id="GO:0009451">
    <property type="term" value="P:RNA modification"/>
    <property type="evidence" value="ECO:0007669"/>
    <property type="project" value="InterPro"/>
</dbReference>
<dbReference type="STRING" id="337451.A0A443N096"/>
<dbReference type="SUPFAM" id="SSF48452">
    <property type="entry name" value="TPR-like"/>
    <property type="match status" value="1"/>
</dbReference>
<dbReference type="InterPro" id="IPR011990">
    <property type="entry name" value="TPR-like_helical_dom_sf"/>
</dbReference>
<dbReference type="InterPro" id="IPR046960">
    <property type="entry name" value="PPR_At4g14850-like_plant"/>
</dbReference>
<gene>
    <name evidence="4" type="ORF">CKAN_00014100</name>
</gene>
<comment type="similarity">
    <text evidence="2">Belongs to the PPR family. PCMP-E subfamily.</text>
</comment>
<dbReference type="PANTHER" id="PTHR47926">
    <property type="entry name" value="PENTATRICOPEPTIDE REPEAT-CONTAINING PROTEIN"/>
    <property type="match status" value="1"/>
</dbReference>
<evidence type="ECO:0000313" key="5">
    <source>
        <dbReference type="Proteomes" id="UP000283530"/>
    </source>
</evidence>
<dbReference type="InterPro" id="IPR002885">
    <property type="entry name" value="PPR_rpt"/>
</dbReference>
<dbReference type="NCBIfam" id="TIGR00756">
    <property type="entry name" value="PPR"/>
    <property type="match status" value="8"/>
</dbReference>
<dbReference type="AlphaFoldDB" id="A0A443N096"/>
<dbReference type="Pfam" id="PF13041">
    <property type="entry name" value="PPR_2"/>
    <property type="match status" value="2"/>
</dbReference>
<dbReference type="OrthoDB" id="185373at2759"/>
<evidence type="ECO:0000256" key="3">
    <source>
        <dbReference type="PROSITE-ProRule" id="PRU00708"/>
    </source>
</evidence>
<dbReference type="PANTHER" id="PTHR47926:SF537">
    <property type="entry name" value="PENTACOTRIPEPTIDE-REPEAT REGION OF PRORP DOMAIN-CONTAINING PROTEIN"/>
    <property type="match status" value="1"/>
</dbReference>
<dbReference type="Proteomes" id="UP000283530">
    <property type="component" value="Unassembled WGS sequence"/>
</dbReference>
<dbReference type="FunFam" id="1.25.40.10:FF:000344">
    <property type="entry name" value="Pentatricopeptide repeat-containing protein"/>
    <property type="match status" value="1"/>
</dbReference>
<dbReference type="EMBL" id="QPKB01000001">
    <property type="protein sequence ID" value="RWR71953.1"/>
    <property type="molecule type" value="Genomic_DNA"/>
</dbReference>
<feature type="repeat" description="PPR" evidence="3">
    <location>
        <begin position="244"/>
        <end position="274"/>
    </location>
</feature>
<evidence type="ECO:0000256" key="2">
    <source>
        <dbReference type="ARBA" id="ARBA00061659"/>
    </source>
</evidence>
<comment type="caution">
    <text evidence="4">The sequence shown here is derived from an EMBL/GenBank/DDBJ whole genome shotgun (WGS) entry which is preliminary data.</text>
</comment>
<evidence type="ECO:0000313" key="4">
    <source>
        <dbReference type="EMBL" id="RWR71953.1"/>
    </source>
</evidence>
<dbReference type="FunFam" id="1.25.40.10:FF:000334">
    <property type="entry name" value="Pentatricopeptide repeat-containing protein"/>
    <property type="match status" value="1"/>
</dbReference>
<dbReference type="GO" id="GO:0003723">
    <property type="term" value="F:RNA binding"/>
    <property type="evidence" value="ECO:0007669"/>
    <property type="project" value="InterPro"/>
</dbReference>
<feature type="repeat" description="PPR" evidence="3">
    <location>
        <begin position="151"/>
        <end position="181"/>
    </location>
</feature>
<organism evidence="4 5">
    <name type="scientific">Cinnamomum micranthum f. kanehirae</name>
    <dbReference type="NCBI Taxonomy" id="337451"/>
    <lineage>
        <taxon>Eukaryota</taxon>
        <taxon>Viridiplantae</taxon>
        <taxon>Streptophyta</taxon>
        <taxon>Embryophyta</taxon>
        <taxon>Tracheophyta</taxon>
        <taxon>Spermatophyta</taxon>
        <taxon>Magnoliopsida</taxon>
        <taxon>Magnoliidae</taxon>
        <taxon>Laurales</taxon>
        <taxon>Lauraceae</taxon>
        <taxon>Cinnamomum</taxon>
    </lineage>
</organism>
<feature type="repeat" description="PPR" evidence="3">
    <location>
        <begin position="182"/>
        <end position="216"/>
    </location>
</feature>
<accession>A0A443N096</accession>
<feature type="repeat" description="PPR" evidence="3">
    <location>
        <begin position="275"/>
        <end position="309"/>
    </location>
</feature>
<feature type="repeat" description="PPR" evidence="3">
    <location>
        <begin position="376"/>
        <end position="410"/>
    </location>
</feature>
<dbReference type="GO" id="GO:0048731">
    <property type="term" value="P:system development"/>
    <property type="evidence" value="ECO:0007669"/>
    <property type="project" value="UniProtKB-ARBA"/>
</dbReference>
<sequence length="553" mass="61270">MTSDPCFSLPSHQSFNTQSLLSFCLHITKSIHQLKQIHARLLRTGTNQPHLLLQLTSKALTFPNNNHYACHVFDQIPNCKNEFIWTSLIRSLSQCSHFTHSISLYAKMHKNGVSPSAFTFSSVLSACGRLPAIQEGKQIHDQIVKSGLLSNKVLQTTLLDMYAKCGVVDDARYVFDEMSDRDVVSWTAMVAGFAKAGLMKDARRVFDEMPEKNVVSWTAMVAGYANLGEVSAAREIFDEMPEKNAVSWTAMIAGYGKCGDVRGARQVFDEICVPEATSWAAMIACYAQNGFSNEAIEMYWEMRSLNVKANEVAVVGVISACTQLGDPFIANSIAKHMEERPSELTLVSANALISMYAKCSSIDHALRLFDNMPEKDIISYTALITGLADHGRAQEALEFFDEMQKAGITPNQITFVGVLNACSYVGMVDEGYAYFELMTHTFGIMPLTEHYACMVDLLGRAGRLKEAHGLIESMPGAPDAGVWGALLGACKVHCNAELGEIAARRLFEIEPNNTGNYVLLSNIYASLNRWDEAERIVNSLEHYVSEQCRRNLM</sequence>
<feature type="repeat" description="PPR" evidence="3">
    <location>
        <begin position="345"/>
        <end position="375"/>
    </location>
</feature>
<dbReference type="FunFam" id="1.25.40.10:FF:000125">
    <property type="entry name" value="Pentatricopeptide repeat-containing protein"/>
    <property type="match status" value="1"/>
</dbReference>
<dbReference type="Gene3D" id="1.25.40.10">
    <property type="entry name" value="Tetratricopeptide repeat domain"/>
    <property type="match status" value="4"/>
</dbReference>
<dbReference type="PROSITE" id="PS51375">
    <property type="entry name" value="PPR"/>
    <property type="match status" value="7"/>
</dbReference>
<dbReference type="Pfam" id="PF20431">
    <property type="entry name" value="E_motif"/>
    <property type="match status" value="1"/>
</dbReference>
<dbReference type="InterPro" id="IPR046848">
    <property type="entry name" value="E_motif"/>
</dbReference>
<keyword evidence="1" id="KW-0677">Repeat</keyword>
<dbReference type="Pfam" id="PF01535">
    <property type="entry name" value="PPR"/>
    <property type="match status" value="6"/>
</dbReference>
<feature type="repeat" description="PPR" evidence="3">
    <location>
        <begin position="81"/>
        <end position="115"/>
    </location>
</feature>
<evidence type="ECO:0000256" key="1">
    <source>
        <dbReference type="ARBA" id="ARBA00022737"/>
    </source>
</evidence>
<name>A0A443N096_9MAGN</name>
<keyword evidence="5" id="KW-1185">Reference proteome</keyword>
<reference evidence="4 5" key="1">
    <citation type="journal article" date="2019" name="Nat. Plants">
        <title>Stout camphor tree genome fills gaps in understanding of flowering plant genome evolution.</title>
        <authorList>
            <person name="Chaw S.M."/>
            <person name="Liu Y.C."/>
            <person name="Wu Y.W."/>
            <person name="Wang H.Y."/>
            <person name="Lin C.I."/>
            <person name="Wu C.S."/>
            <person name="Ke H.M."/>
            <person name="Chang L.Y."/>
            <person name="Hsu C.Y."/>
            <person name="Yang H.T."/>
            <person name="Sudianto E."/>
            <person name="Hsu M.H."/>
            <person name="Wu K.P."/>
            <person name="Wang L.N."/>
            <person name="Leebens-Mack J.H."/>
            <person name="Tsai I.J."/>
        </authorList>
    </citation>
    <scope>NUCLEOTIDE SEQUENCE [LARGE SCALE GENOMIC DNA]</scope>
    <source>
        <strain evidence="5">cv. Chaw 1501</strain>
        <tissue evidence="4">Young leaves</tissue>
    </source>
</reference>
<protein>
    <submittedName>
        <fullName evidence="4">Putative pentatricopeptide repeat-containing protein</fullName>
    </submittedName>
</protein>
<proteinExistence type="inferred from homology"/>